<feature type="domain" description="Flagellin N-terminal" evidence="4">
    <location>
        <begin position="17"/>
        <end position="140"/>
    </location>
</feature>
<organism evidence="6 7">
    <name type="scientific">Acidisphaera rubrifaciens HS-AP3</name>
    <dbReference type="NCBI Taxonomy" id="1231350"/>
    <lineage>
        <taxon>Bacteria</taxon>
        <taxon>Pseudomonadati</taxon>
        <taxon>Pseudomonadota</taxon>
        <taxon>Alphaproteobacteria</taxon>
        <taxon>Acetobacterales</taxon>
        <taxon>Acetobacteraceae</taxon>
        <taxon>Acidisphaera</taxon>
    </lineage>
</organism>
<comment type="caution">
    <text evidence="6">The sequence shown here is derived from an EMBL/GenBank/DDBJ whole genome shotgun (WGS) entry which is preliminary data.</text>
</comment>
<evidence type="ECO:0000259" key="4">
    <source>
        <dbReference type="Pfam" id="PF00669"/>
    </source>
</evidence>
<keyword evidence="6" id="KW-0282">Flagellum</keyword>
<evidence type="ECO:0000256" key="3">
    <source>
        <dbReference type="RuleBase" id="RU362073"/>
    </source>
</evidence>
<accession>A0A0D6PA39</accession>
<proteinExistence type="inferred from homology"/>
<dbReference type="OrthoDB" id="7265253at2"/>
<sequence length="358" mass="35227">MSGGISATGYALSDLLLANSQQVSQRIATLTEQSSTGLIAQDYAGLGQGAATALDLQPQIARDQAIQTGIAAAAGPMGVAQTALSQIGTLATGIIAQLNTLNGLDASSVGSVAAAAQSALTQVAGLLDEQYGGSYVFAGQDSANPPVPNPGSILTSGFYAQISGAVGALPTAGATATAAATLAIAGSTSPGTTPFSATLESLAAAGDGRTTVETGPGQRVAGVMLANRNGDAASSGTSTTGSYMRDILRGLATVASLTPSSLSAGGFQALMQDTRTSLNDAVGAMSTDAGILGDRQTQLGKTATLIGDTATALGNQVADVTQANLAQTATSLSLANTQLQASYQLIAGLPKLSLVQYL</sequence>
<name>A0A0D6PA39_9PROT</name>
<keyword evidence="6" id="KW-0969">Cilium</keyword>
<evidence type="ECO:0000256" key="2">
    <source>
        <dbReference type="ARBA" id="ARBA00023143"/>
    </source>
</evidence>
<comment type="similarity">
    <text evidence="1 3">Belongs to the bacterial flagellin family.</text>
</comment>
<keyword evidence="2 3" id="KW-0975">Bacterial flagellum</keyword>
<reference evidence="6 7" key="1">
    <citation type="submission" date="2012-11" db="EMBL/GenBank/DDBJ databases">
        <title>Whole genome sequence of Acidisphaera rubrifaciens HS-AP3.</title>
        <authorList>
            <person name="Azuma Y."/>
            <person name="Higashiura N."/>
            <person name="Hirakawa H."/>
            <person name="Matsushita K."/>
        </authorList>
    </citation>
    <scope>NUCLEOTIDE SEQUENCE [LARGE SCALE GENOMIC DNA]</scope>
    <source>
        <strain evidence="6 7">HS-AP3</strain>
    </source>
</reference>
<comment type="function">
    <text evidence="3">Flagellin is the subunit protein which polymerizes to form the filaments of bacterial flagella.</text>
</comment>
<dbReference type="EMBL" id="BANB01000688">
    <property type="protein sequence ID" value="GAN78216.1"/>
    <property type="molecule type" value="Genomic_DNA"/>
</dbReference>
<evidence type="ECO:0000313" key="6">
    <source>
        <dbReference type="EMBL" id="GAN78216.1"/>
    </source>
</evidence>
<dbReference type="AlphaFoldDB" id="A0A0D6PA39"/>
<protein>
    <recommendedName>
        <fullName evidence="3">Flagellin</fullName>
    </recommendedName>
</protein>
<dbReference type="GO" id="GO:0009288">
    <property type="term" value="C:bacterial-type flagellum"/>
    <property type="evidence" value="ECO:0007669"/>
    <property type="project" value="UniProtKB-SubCell"/>
</dbReference>
<evidence type="ECO:0000259" key="5">
    <source>
        <dbReference type="Pfam" id="PF00700"/>
    </source>
</evidence>
<keyword evidence="7" id="KW-1185">Reference proteome</keyword>
<dbReference type="InterPro" id="IPR001029">
    <property type="entry name" value="Flagellin_N"/>
</dbReference>
<dbReference type="Pfam" id="PF00700">
    <property type="entry name" value="Flagellin_C"/>
    <property type="match status" value="1"/>
</dbReference>
<keyword evidence="6" id="KW-0966">Cell projection</keyword>
<feature type="domain" description="Flagellin C-terminal" evidence="5">
    <location>
        <begin position="279"/>
        <end position="358"/>
    </location>
</feature>
<dbReference type="Proteomes" id="UP000032680">
    <property type="component" value="Unassembled WGS sequence"/>
</dbReference>
<comment type="subcellular location">
    <subcellularLocation>
        <location evidence="3">Secreted</location>
    </subcellularLocation>
    <subcellularLocation>
        <location evidence="3">Bacterial flagellum</location>
    </subcellularLocation>
</comment>
<dbReference type="GO" id="GO:0005198">
    <property type="term" value="F:structural molecule activity"/>
    <property type="evidence" value="ECO:0007669"/>
    <property type="project" value="UniProtKB-UniRule"/>
</dbReference>
<dbReference type="InterPro" id="IPR046358">
    <property type="entry name" value="Flagellin_C"/>
</dbReference>
<dbReference type="Gene3D" id="1.20.1330.10">
    <property type="entry name" value="f41 fragment of flagellin, N-terminal domain"/>
    <property type="match status" value="1"/>
</dbReference>
<evidence type="ECO:0000256" key="1">
    <source>
        <dbReference type="ARBA" id="ARBA00005709"/>
    </source>
</evidence>
<dbReference type="RefSeq" id="WP_048862696.1">
    <property type="nucleotide sequence ID" value="NZ_BANB01000688.1"/>
</dbReference>
<gene>
    <name evidence="6" type="ORF">Asru_0689_04</name>
</gene>
<evidence type="ECO:0000313" key="7">
    <source>
        <dbReference type="Proteomes" id="UP000032680"/>
    </source>
</evidence>
<dbReference type="GO" id="GO:0005576">
    <property type="term" value="C:extracellular region"/>
    <property type="evidence" value="ECO:0007669"/>
    <property type="project" value="UniProtKB-SubCell"/>
</dbReference>
<dbReference type="Pfam" id="PF00669">
    <property type="entry name" value="Flagellin_N"/>
    <property type="match status" value="1"/>
</dbReference>
<dbReference type="SUPFAM" id="SSF64518">
    <property type="entry name" value="Phase 1 flagellin"/>
    <property type="match status" value="1"/>
</dbReference>
<keyword evidence="3" id="KW-0964">Secreted</keyword>